<dbReference type="Proteomes" id="UP001229355">
    <property type="component" value="Chromosome 1"/>
</dbReference>
<feature type="domain" description="Tyr recombinase" evidence="2">
    <location>
        <begin position="273"/>
        <end position="459"/>
    </location>
</feature>
<evidence type="ECO:0000313" key="4">
    <source>
        <dbReference type="Proteomes" id="UP001229355"/>
    </source>
</evidence>
<dbReference type="InterPro" id="IPR002104">
    <property type="entry name" value="Integrase_catalytic"/>
</dbReference>
<name>A0ABY8DEU1_9HYPH</name>
<dbReference type="SUPFAM" id="SSF56349">
    <property type="entry name" value="DNA breaking-rejoining enzymes"/>
    <property type="match status" value="1"/>
</dbReference>
<evidence type="ECO:0000313" key="3">
    <source>
        <dbReference type="EMBL" id="WEX89409.1"/>
    </source>
</evidence>
<dbReference type="Gene3D" id="1.10.443.10">
    <property type="entry name" value="Intergrase catalytic core"/>
    <property type="match status" value="1"/>
</dbReference>
<dbReference type="Pfam" id="PF00589">
    <property type="entry name" value="Phage_integrase"/>
    <property type="match status" value="1"/>
</dbReference>
<dbReference type="EMBL" id="CP120373">
    <property type="protein sequence ID" value="WEX89409.1"/>
    <property type="molecule type" value="Genomic_DNA"/>
</dbReference>
<sequence>MLPYTQQLPSGAWRYRRPVPNKLRPIIQKKNLVKALGETYAAALKSYSQVHSEFERVIRKAEQILAADADPRELPLLTKLDLYLQGTAKIRQMGFDPYDATVDADDPDSVAEDAARTSVADVILEDYPKDPATGDPVGITKLDQFVVSALYGGAPSAPEPTLEDAKKLYVAEKITGTEFEIKKKTQRLERVVGHIEAALSRPPTIPRFTRSDAKLVRDHMLSLGTLKPSSVKRELNVVKAMFNHVITEMQLVGCMNPFAKLPIAGLNEDPEDELRDPLPDDVLNSVRALILNNANDDLQLIWRLLEGTGCRLAEVTGLRVQDVSLHDAFPHITVTWHEGRRIKTKASKRVVPLVADALDAAKEAVEMSKSKKGTMLFARYGGENGPGNASAALMKYVRKVTDDEAHAVHSLRHNMKDRLILAEISELEQNLILGHSLGGVGDRVYGGTPAKLRASTKAMKRAFGVFDEADGKETEETRQVAEFN</sequence>
<proteinExistence type="predicted"/>
<evidence type="ECO:0000259" key="2">
    <source>
        <dbReference type="PROSITE" id="PS51898"/>
    </source>
</evidence>
<dbReference type="InterPro" id="IPR013762">
    <property type="entry name" value="Integrase-like_cat_sf"/>
</dbReference>
<protein>
    <submittedName>
        <fullName evidence="3">Tyrosine-type recombinase/integrase</fullName>
    </submittedName>
</protein>
<organism evidence="3 4">
    <name type="scientific">Sinorhizobium garamanticum</name>
    <dbReference type="NCBI Taxonomy" id="680247"/>
    <lineage>
        <taxon>Bacteria</taxon>
        <taxon>Pseudomonadati</taxon>
        <taxon>Pseudomonadota</taxon>
        <taxon>Alphaproteobacteria</taxon>
        <taxon>Hyphomicrobiales</taxon>
        <taxon>Rhizobiaceae</taxon>
        <taxon>Sinorhizobium/Ensifer group</taxon>
        <taxon>Sinorhizobium</taxon>
    </lineage>
</organism>
<reference evidence="3 4" key="1">
    <citation type="submission" date="2023-03" db="EMBL/GenBank/DDBJ databases">
        <authorList>
            <person name="Kaur S."/>
            <person name="Espinosa-Saiz D."/>
            <person name="Velazquez E."/>
            <person name="Menendez E."/>
            <person name="diCenzo G.C."/>
        </authorList>
    </citation>
    <scope>NUCLEOTIDE SEQUENCE [LARGE SCALE GENOMIC DNA]</scope>
    <source>
        <strain evidence="3 4">LMG 24692</strain>
    </source>
</reference>
<dbReference type="InterPro" id="IPR011010">
    <property type="entry name" value="DNA_brk_join_enz"/>
</dbReference>
<gene>
    <name evidence="3" type="ORF">PZN02_000985</name>
</gene>
<dbReference type="PROSITE" id="PS51898">
    <property type="entry name" value="TYR_RECOMBINASE"/>
    <property type="match status" value="1"/>
</dbReference>
<accession>A0ABY8DEU1</accession>
<keyword evidence="4" id="KW-1185">Reference proteome</keyword>
<evidence type="ECO:0000256" key="1">
    <source>
        <dbReference type="ARBA" id="ARBA00023172"/>
    </source>
</evidence>
<dbReference type="RefSeq" id="WP_280661388.1">
    <property type="nucleotide sequence ID" value="NZ_CP120373.1"/>
</dbReference>
<keyword evidence="1" id="KW-0233">DNA recombination</keyword>